<dbReference type="EnsemblMetazoa" id="GAUT000198-RA">
    <property type="protein sequence ID" value="GAUT000198-PA"/>
    <property type="gene ID" value="GAUT000198"/>
</dbReference>
<dbReference type="VEuPathDB" id="VectorBase:GAUT007304"/>
<evidence type="ECO:0000313" key="1">
    <source>
        <dbReference type="EnsemblMetazoa" id="GAUT007304-PA"/>
    </source>
</evidence>
<reference evidence="1" key="2">
    <citation type="submission" date="2020-05" db="UniProtKB">
        <authorList>
            <consortium name="EnsemblMetazoa"/>
        </authorList>
    </citation>
    <scope>IDENTIFICATION</scope>
    <source>
        <strain evidence="1">TTRI</strain>
    </source>
</reference>
<dbReference type="VEuPathDB" id="VectorBase:GAUT000198"/>
<dbReference type="AlphaFoldDB" id="A0A1A9UCS6"/>
<evidence type="ECO:0000313" key="2">
    <source>
        <dbReference type="Proteomes" id="UP000078200"/>
    </source>
</evidence>
<dbReference type="Proteomes" id="UP000078200">
    <property type="component" value="Unassembled WGS sequence"/>
</dbReference>
<organism evidence="1 2">
    <name type="scientific">Glossina austeni</name>
    <name type="common">Savannah tsetse fly</name>
    <dbReference type="NCBI Taxonomy" id="7395"/>
    <lineage>
        <taxon>Eukaryota</taxon>
        <taxon>Metazoa</taxon>
        <taxon>Ecdysozoa</taxon>
        <taxon>Arthropoda</taxon>
        <taxon>Hexapoda</taxon>
        <taxon>Insecta</taxon>
        <taxon>Pterygota</taxon>
        <taxon>Neoptera</taxon>
        <taxon>Endopterygota</taxon>
        <taxon>Diptera</taxon>
        <taxon>Brachycera</taxon>
        <taxon>Muscomorpha</taxon>
        <taxon>Hippoboscoidea</taxon>
        <taxon>Glossinidae</taxon>
        <taxon>Glossina</taxon>
    </lineage>
</organism>
<name>A0A1A9UCS6_GLOAU</name>
<accession>A0A1A9UCS6</accession>
<sequence>MYENVFMEHTYSINHTHITQGIEKSFDRTTISFKKTLEPEETLLSLAFFQLNSSQKYDCNDMMMMIFIEATILSLVVDVSSSSGAIKFTIDNNLIEMLGGAALCGYEIVEDLHAR</sequence>
<proteinExistence type="predicted"/>
<reference evidence="2" key="1">
    <citation type="submission" date="2014-05" db="EMBL/GenBank/DDBJ databases">
        <authorList>
            <person name="Aksoy S."/>
            <person name="Warren W."/>
            <person name="Wilson R.K."/>
        </authorList>
    </citation>
    <scope>NUCLEOTIDE SEQUENCE [LARGE SCALE GENOMIC DNA]</scope>
    <source>
        <strain evidence="2">TTRI</strain>
    </source>
</reference>
<keyword evidence="2" id="KW-1185">Reference proteome</keyword>
<dbReference type="EnsemblMetazoa" id="GAUT007304-RA">
    <property type="protein sequence ID" value="GAUT007304-PA"/>
    <property type="gene ID" value="GAUT007304"/>
</dbReference>
<protein>
    <submittedName>
        <fullName evidence="1">Uncharacterized protein</fullName>
    </submittedName>
</protein>